<accession>A0A7R7WBA4</accession>
<dbReference type="RefSeq" id="XP_041543437.1">
    <property type="nucleotide sequence ID" value="XM_041689787.1"/>
</dbReference>
<gene>
    <name evidence="1" type="ORF">AKAW2_50016A</name>
</gene>
<dbReference type="EMBL" id="AP024429">
    <property type="protein sequence ID" value="BCR99674.1"/>
    <property type="molecule type" value="Genomic_DNA"/>
</dbReference>
<organism evidence="1 2">
    <name type="scientific">Aspergillus kawachii</name>
    <name type="common">White koji mold</name>
    <name type="synonym">Aspergillus awamori var. kawachi</name>
    <dbReference type="NCBI Taxonomy" id="1069201"/>
    <lineage>
        <taxon>Eukaryota</taxon>
        <taxon>Fungi</taxon>
        <taxon>Dikarya</taxon>
        <taxon>Ascomycota</taxon>
        <taxon>Pezizomycotina</taxon>
        <taxon>Eurotiomycetes</taxon>
        <taxon>Eurotiomycetidae</taxon>
        <taxon>Eurotiales</taxon>
        <taxon>Aspergillaceae</taxon>
        <taxon>Aspergillus</taxon>
        <taxon>Aspergillus subgen. Circumdati</taxon>
    </lineage>
</organism>
<keyword evidence="2" id="KW-1185">Reference proteome</keyword>
<dbReference type="KEGG" id="aluc:AKAW2_50016A"/>
<reference evidence="1" key="2">
    <citation type="submission" date="2021-02" db="EMBL/GenBank/DDBJ databases">
        <title>Aspergillus luchuensis mut. kawachii IFO 4304 genome sequence.</title>
        <authorList>
            <person name="Mori K."/>
            <person name="Kadooka C."/>
            <person name="Goto M."/>
            <person name="Futagami T."/>
        </authorList>
    </citation>
    <scope>NUCLEOTIDE SEQUENCE</scope>
    <source>
        <strain evidence="1">IFO 4308</strain>
    </source>
</reference>
<proteinExistence type="predicted"/>
<dbReference type="Proteomes" id="UP000661280">
    <property type="component" value="Chromosome 5"/>
</dbReference>
<evidence type="ECO:0000313" key="1">
    <source>
        <dbReference type="EMBL" id="BCR99674.1"/>
    </source>
</evidence>
<dbReference type="AlphaFoldDB" id="A0A7R7WBA4"/>
<protein>
    <submittedName>
        <fullName evidence="1">Uncharacterized protein</fullName>
    </submittedName>
</protein>
<dbReference type="GeneID" id="64960996"/>
<evidence type="ECO:0000313" key="2">
    <source>
        <dbReference type="Proteomes" id="UP000661280"/>
    </source>
</evidence>
<reference evidence="1" key="1">
    <citation type="submission" date="2021-01" db="EMBL/GenBank/DDBJ databases">
        <authorList>
            <consortium name="Aspergillus luchuensis mut. kawachii IFO 4304 genome sequencing consortium"/>
            <person name="Kazuki M."/>
            <person name="Futagami T."/>
        </authorList>
    </citation>
    <scope>NUCLEOTIDE SEQUENCE</scope>
    <source>
        <strain evidence="1">IFO 4308</strain>
    </source>
</reference>
<sequence>MHDTSQHRISTRPQLVSLQNLQTPSSVNNQQLASNLLAFDIYPFAINMLQNNRTAALLELVRLKKSVRTCGLRTHFLETRRRIGPKSNRCPLRSPDEVPPKYYYERKEALQTCLWGIIVGPRNDRMHQ</sequence>
<name>A0A7R7WBA4_ASPKA</name>